<evidence type="ECO:0000256" key="2">
    <source>
        <dbReference type="ARBA" id="ARBA00022723"/>
    </source>
</evidence>
<protein>
    <recommendedName>
        <fullName evidence="5">Enolase C-terminal domain-containing protein</fullName>
    </recommendedName>
</protein>
<dbReference type="Gene3D" id="3.20.20.120">
    <property type="entry name" value="Enolase-like C-terminal domain"/>
    <property type="match status" value="1"/>
</dbReference>
<gene>
    <name evidence="6" type="ORF">GCM10009576_006290</name>
</gene>
<dbReference type="Proteomes" id="UP001500033">
    <property type="component" value="Unassembled WGS sequence"/>
</dbReference>
<dbReference type="PANTHER" id="PTHR13794">
    <property type="entry name" value="ENOLASE SUPERFAMILY, MANDELATE RACEMASE"/>
    <property type="match status" value="1"/>
</dbReference>
<evidence type="ECO:0000256" key="1">
    <source>
        <dbReference type="ARBA" id="ARBA00001946"/>
    </source>
</evidence>
<evidence type="ECO:0000259" key="5">
    <source>
        <dbReference type="Pfam" id="PF13378"/>
    </source>
</evidence>
<organism evidence="6 7">
    <name type="scientific">Streptomyces rhizosphaericus</name>
    <dbReference type="NCBI Taxonomy" id="114699"/>
    <lineage>
        <taxon>Bacteria</taxon>
        <taxon>Bacillati</taxon>
        <taxon>Actinomycetota</taxon>
        <taxon>Actinomycetes</taxon>
        <taxon>Kitasatosporales</taxon>
        <taxon>Streptomycetaceae</taxon>
        <taxon>Streptomyces</taxon>
        <taxon>Streptomyces violaceusniger group</taxon>
    </lineage>
</organism>
<comment type="cofactor">
    <cofactor evidence="1">
        <name>Mg(2+)</name>
        <dbReference type="ChEBI" id="CHEBI:18420"/>
    </cofactor>
</comment>
<sequence>MVTVRGDQLPDLTDEFSAVAELLEHAAPGGAVARAAAPVRWSLGDVAASSAGADPNVPRLLAPSDLQVIKACGITFTESLIERVIEERCRGDFTRASAVRGLVMDALGGSIAVAPGSPEALRVIEVLTAQGMWSQYLEVGLGPYPEVFTKAPVLSSVGPGSAIGIPSFSAWNNPEPELVGPGAAVRPPPQDRQVPGDRDHGRCDRQIRAARPGCGRPAGGRHGERIARPEPDGERLYLGCVAAHRPALTPWNPQDRDKRRGQRAVGSARPLDGRSRLAVARRGRSHAYPGLCQHSWHVSFRRRSRAHGGGTARRGLHRPEWDLPYARAWCARVEHLRPDWLEEPFPAAAVPSFAQLCSSTTIPLAAGEHLYDRYDLLPFLQKGLLSVVQVDPEWCGGVTEVVRMCAMAEPFGVQVFPHGHGIHAALHIVASQSPQLCPSVEYLYRFTPEKHYFEVEALVPKGGVIPLPTRPGFGIDIDEDRVETDKEVFAFS</sequence>
<evidence type="ECO:0000256" key="3">
    <source>
        <dbReference type="ARBA" id="ARBA00022842"/>
    </source>
</evidence>
<feature type="domain" description="Enolase C-terminal" evidence="5">
    <location>
        <begin position="321"/>
        <end position="480"/>
    </location>
</feature>
<dbReference type="InterPro" id="IPR046945">
    <property type="entry name" value="RHMD-like"/>
</dbReference>
<dbReference type="Pfam" id="PF13378">
    <property type="entry name" value="MR_MLE_C"/>
    <property type="match status" value="1"/>
</dbReference>
<dbReference type="PANTHER" id="PTHR13794:SF58">
    <property type="entry name" value="MITOCHONDRIAL ENOLASE SUPERFAMILY MEMBER 1"/>
    <property type="match status" value="1"/>
</dbReference>
<reference evidence="6 7" key="1">
    <citation type="journal article" date="2019" name="Int. J. Syst. Evol. Microbiol.">
        <title>The Global Catalogue of Microorganisms (GCM) 10K type strain sequencing project: providing services to taxonomists for standard genome sequencing and annotation.</title>
        <authorList>
            <consortium name="The Broad Institute Genomics Platform"/>
            <consortium name="The Broad Institute Genome Sequencing Center for Infectious Disease"/>
            <person name="Wu L."/>
            <person name="Ma J."/>
        </authorList>
    </citation>
    <scope>NUCLEOTIDE SEQUENCE [LARGE SCALE GENOMIC DNA]</scope>
    <source>
        <strain evidence="6 7">JCM 11445</strain>
    </source>
</reference>
<keyword evidence="2" id="KW-0479">Metal-binding</keyword>
<evidence type="ECO:0000256" key="4">
    <source>
        <dbReference type="SAM" id="MobiDB-lite"/>
    </source>
</evidence>
<evidence type="ECO:0000313" key="7">
    <source>
        <dbReference type="Proteomes" id="UP001500033"/>
    </source>
</evidence>
<comment type="caution">
    <text evidence="6">The sequence shown here is derived from an EMBL/GenBank/DDBJ whole genome shotgun (WGS) entry which is preliminary data.</text>
</comment>
<evidence type="ECO:0000313" key="6">
    <source>
        <dbReference type="EMBL" id="GAA0969049.1"/>
    </source>
</evidence>
<dbReference type="EMBL" id="BAAAIE010000002">
    <property type="protein sequence ID" value="GAA0969049.1"/>
    <property type="molecule type" value="Genomic_DNA"/>
</dbReference>
<keyword evidence="3" id="KW-0460">Magnesium</keyword>
<accession>A0ABN1S088</accession>
<feature type="region of interest" description="Disordered" evidence="4">
    <location>
        <begin position="210"/>
        <end position="229"/>
    </location>
</feature>
<feature type="region of interest" description="Disordered" evidence="4">
    <location>
        <begin position="248"/>
        <end position="276"/>
    </location>
</feature>
<proteinExistence type="predicted"/>
<name>A0ABN1S088_9ACTN</name>
<dbReference type="InterPro" id="IPR036849">
    <property type="entry name" value="Enolase-like_C_sf"/>
</dbReference>
<dbReference type="InterPro" id="IPR029065">
    <property type="entry name" value="Enolase_C-like"/>
</dbReference>
<keyword evidence="7" id="KW-1185">Reference proteome</keyword>
<dbReference type="SUPFAM" id="SSF51604">
    <property type="entry name" value="Enolase C-terminal domain-like"/>
    <property type="match status" value="1"/>
</dbReference>